<proteinExistence type="predicted"/>
<evidence type="ECO:0000256" key="3">
    <source>
        <dbReference type="SAM" id="MobiDB-lite"/>
    </source>
</evidence>
<dbReference type="Pfam" id="PF00059">
    <property type="entry name" value="Lectin_C"/>
    <property type="match status" value="1"/>
</dbReference>
<evidence type="ECO:0000256" key="1">
    <source>
        <dbReference type="ARBA" id="ARBA00022734"/>
    </source>
</evidence>
<protein>
    <recommendedName>
        <fullName evidence="5">C-type lectin domain-containing protein</fullName>
    </recommendedName>
</protein>
<sequence length="413" mass="44778">MNPHGQGEGRGPGPTVGSQEFPNLPGRRRWCCRQGTQMALLGLVTVMLWAGLLTLLLFWHWDAVQNLKQLEETAAQNVSQVAKDLERHRGDEMAQKSRAAQVSQNMEEIQAEQKRMKAQDSELSRNLDGLRSDLSNLKSQSLNERRTALHSLERLQQEVVKLWVELHVSNARTPRVTPGETLPPTLPIVPTVPATAPATTSATVLATAPATAPATEPATAPATTSATVLATAPATEPATAPATTSATALATAPATAPATEPATAPTTAPTTAAPLSLSSAPGSTCNTCPENWVNFQRKCYYFGEGAKKWIQARFACSKLQGRLVSIHSQEEQDFLAKRANRKGTWIGLRDLDIEGEFIWMDENPLNYSNWRPGEPNNQGQGEDCVMMQGSGQWNDAFCGSRLDGWVCDRLATC</sequence>
<dbReference type="PROSITE" id="PS50041">
    <property type="entry name" value="C_TYPE_LECTIN_2"/>
    <property type="match status" value="1"/>
</dbReference>
<keyword evidence="4" id="KW-1133">Transmembrane helix</keyword>
<feature type="region of interest" description="Disordered" evidence="3">
    <location>
        <begin position="1"/>
        <end position="24"/>
    </location>
</feature>
<evidence type="ECO:0000256" key="4">
    <source>
        <dbReference type="SAM" id="Phobius"/>
    </source>
</evidence>
<gene>
    <name evidence="6" type="primary">FCER2</name>
</gene>
<dbReference type="SUPFAM" id="SSF56436">
    <property type="entry name" value="C-type lectin-like"/>
    <property type="match status" value="1"/>
</dbReference>
<accession>A0ABI8AFR2</accession>
<keyword evidence="7" id="KW-1185">Reference proteome</keyword>
<feature type="region of interest" description="Disordered" evidence="3">
    <location>
        <begin position="87"/>
        <end position="127"/>
    </location>
</feature>
<dbReference type="InterPro" id="IPR033989">
    <property type="entry name" value="CD209-like_CTLD"/>
</dbReference>
<keyword evidence="1" id="KW-0430">Lectin</keyword>
<dbReference type="InterPro" id="IPR016187">
    <property type="entry name" value="CTDL_fold"/>
</dbReference>
<dbReference type="Proteomes" id="UP000823872">
    <property type="component" value="Chromosome A2"/>
</dbReference>
<feature type="region of interest" description="Disordered" evidence="3">
    <location>
        <begin position="232"/>
        <end position="280"/>
    </location>
</feature>
<dbReference type="PROSITE" id="PS00615">
    <property type="entry name" value="C_TYPE_LECTIN_1"/>
    <property type="match status" value="1"/>
</dbReference>
<dbReference type="CDD" id="cd03590">
    <property type="entry name" value="CLECT_DC-SIGN_like"/>
    <property type="match status" value="1"/>
</dbReference>
<feature type="compositionally biased region" description="Basic and acidic residues" evidence="3">
    <location>
        <begin position="111"/>
        <end position="127"/>
    </location>
</feature>
<dbReference type="InterPro" id="IPR016186">
    <property type="entry name" value="C-type_lectin-like/link_sf"/>
</dbReference>
<reference evidence="6" key="2">
    <citation type="submission" date="2025-08" db="UniProtKB">
        <authorList>
            <consortium name="Ensembl"/>
        </authorList>
    </citation>
    <scope>IDENTIFICATION</scope>
    <source>
        <strain evidence="6">breed Abyssinian</strain>
    </source>
</reference>
<reference evidence="6" key="3">
    <citation type="submission" date="2025-09" db="UniProtKB">
        <authorList>
            <consortium name="Ensembl"/>
        </authorList>
    </citation>
    <scope>IDENTIFICATION</scope>
    <source>
        <strain evidence="6">breed Abyssinian</strain>
    </source>
</reference>
<keyword evidence="4" id="KW-0472">Membrane</keyword>
<feature type="compositionally biased region" description="Gly residues" evidence="3">
    <location>
        <begin position="1"/>
        <end position="14"/>
    </location>
</feature>
<name>A0ABI8AFR2_FELCA</name>
<evidence type="ECO:0000313" key="6">
    <source>
        <dbReference type="Ensembl" id="ENSFCTP00005058010.1"/>
    </source>
</evidence>
<keyword evidence="2" id="KW-1015">Disulfide bond</keyword>
<keyword evidence="4" id="KW-0812">Transmembrane</keyword>
<feature type="transmembrane region" description="Helical" evidence="4">
    <location>
        <begin position="38"/>
        <end position="61"/>
    </location>
</feature>
<dbReference type="PANTHER" id="PTHR22803">
    <property type="entry name" value="MANNOSE, PHOSPHOLIPASE, LECTIN RECEPTOR RELATED"/>
    <property type="match status" value="1"/>
</dbReference>
<dbReference type="InterPro" id="IPR001304">
    <property type="entry name" value="C-type_lectin-like"/>
</dbReference>
<dbReference type="InterPro" id="IPR050111">
    <property type="entry name" value="C-type_lectin/snaclec_domain"/>
</dbReference>
<dbReference type="GeneID" id="101096291"/>
<reference evidence="6 7" key="1">
    <citation type="submission" date="2021-02" db="EMBL/GenBank/DDBJ databases">
        <title>Safari Cat Assemblies.</title>
        <authorList>
            <person name="Bredemeyer K.R."/>
            <person name="Murphy W.J."/>
        </authorList>
    </citation>
    <scope>NUCLEOTIDE SEQUENCE [LARGE SCALE GENOMIC DNA]</scope>
</reference>
<feature type="domain" description="C-type lectin" evidence="5">
    <location>
        <begin position="295"/>
        <end position="402"/>
    </location>
</feature>
<dbReference type="RefSeq" id="XP_023100444.1">
    <property type="nucleotide sequence ID" value="XM_023244676.2"/>
</dbReference>
<dbReference type="Gene3D" id="3.10.100.10">
    <property type="entry name" value="Mannose-Binding Protein A, subunit A"/>
    <property type="match status" value="1"/>
</dbReference>
<feature type="compositionally biased region" description="Polar residues" evidence="3">
    <location>
        <begin position="98"/>
        <end position="107"/>
    </location>
</feature>
<dbReference type="GeneTree" id="ENSGT00940000162574"/>
<dbReference type="InterPro" id="IPR018378">
    <property type="entry name" value="C-type_lectin_CS"/>
</dbReference>
<dbReference type="Ensembl" id="ENSFCTT00005084912.1">
    <property type="protein sequence ID" value="ENSFCTP00005058010.1"/>
    <property type="gene ID" value="ENSFCTG00005030468.1"/>
</dbReference>
<evidence type="ECO:0000256" key="2">
    <source>
        <dbReference type="ARBA" id="ARBA00023157"/>
    </source>
</evidence>
<evidence type="ECO:0000259" key="5">
    <source>
        <dbReference type="PROSITE" id="PS50041"/>
    </source>
</evidence>
<organism evidence="6 7">
    <name type="scientific">Felis catus</name>
    <name type="common">Cat</name>
    <name type="synonym">Felis silvestris catus</name>
    <dbReference type="NCBI Taxonomy" id="9685"/>
    <lineage>
        <taxon>Eukaryota</taxon>
        <taxon>Metazoa</taxon>
        <taxon>Chordata</taxon>
        <taxon>Craniata</taxon>
        <taxon>Vertebrata</taxon>
        <taxon>Euteleostomi</taxon>
        <taxon>Mammalia</taxon>
        <taxon>Eutheria</taxon>
        <taxon>Laurasiatheria</taxon>
        <taxon>Carnivora</taxon>
        <taxon>Feliformia</taxon>
        <taxon>Felidae</taxon>
        <taxon>Felinae</taxon>
        <taxon>Felis</taxon>
    </lineage>
</organism>
<dbReference type="SMART" id="SM00034">
    <property type="entry name" value="CLECT"/>
    <property type="match status" value="1"/>
</dbReference>
<evidence type="ECO:0000313" key="7">
    <source>
        <dbReference type="Proteomes" id="UP000823872"/>
    </source>
</evidence>